<protein>
    <recommendedName>
        <fullName evidence="3">DUF4019 domain-containing protein</fullName>
    </recommendedName>
</protein>
<evidence type="ECO:0000313" key="2">
    <source>
        <dbReference type="Proteomes" id="UP000014461"/>
    </source>
</evidence>
<dbReference type="Pfam" id="PF13211">
    <property type="entry name" value="DUF4019"/>
    <property type="match status" value="1"/>
</dbReference>
<name>R9PT55_AGAAL</name>
<dbReference type="AlphaFoldDB" id="R9PT55"/>
<proteinExistence type="predicted"/>
<dbReference type="STRING" id="1331007.AALB_1911"/>
<evidence type="ECO:0000313" key="1">
    <source>
        <dbReference type="EMBL" id="GAD01831.1"/>
    </source>
</evidence>
<reference evidence="1" key="1">
    <citation type="journal article" date="2013" name="Genome Announc.">
        <title>Draft Genome Sequence of Agarivorans albus Strain MKT 106T, an Agarolytic Marine Bacterium.</title>
        <authorList>
            <person name="Yasuike M."/>
            <person name="Nakamura Y."/>
            <person name="Kai W."/>
            <person name="Fujiwara A."/>
            <person name="Fukui Y."/>
            <person name="Satomi M."/>
            <person name="Sano M."/>
        </authorList>
    </citation>
    <scope>NUCLEOTIDE SEQUENCE [LARGE SCALE GENOMIC DNA]</scope>
</reference>
<dbReference type="InterPro" id="IPR025091">
    <property type="entry name" value="DUF4019"/>
</dbReference>
<gene>
    <name evidence="1" type="ORF">AALB_1911</name>
</gene>
<dbReference type="EMBL" id="BARX01000011">
    <property type="protein sequence ID" value="GAD01831.1"/>
    <property type="molecule type" value="Genomic_DNA"/>
</dbReference>
<keyword evidence="2" id="KW-1185">Reference proteome</keyword>
<sequence>MKINKELKTEAVNEALAWLHLIDNSHYGKAYKATADYFRSQISLDELSKRITLVNQQVGETTRRTFKSANHICKVPNAPVGDYVVIEFELEAEYLQKVIETVTPVFENGHWKVCGYYVSAA</sequence>
<comment type="caution">
    <text evidence="1">The sequence shown here is derived from an EMBL/GenBank/DDBJ whole genome shotgun (WGS) entry which is preliminary data.</text>
</comment>
<dbReference type="OrthoDB" id="21915at2"/>
<evidence type="ECO:0008006" key="3">
    <source>
        <dbReference type="Google" id="ProtNLM"/>
    </source>
</evidence>
<organism evidence="1 2">
    <name type="scientific">Agarivorans albus MKT 106</name>
    <dbReference type="NCBI Taxonomy" id="1331007"/>
    <lineage>
        <taxon>Bacteria</taxon>
        <taxon>Pseudomonadati</taxon>
        <taxon>Pseudomonadota</taxon>
        <taxon>Gammaproteobacteria</taxon>
        <taxon>Alteromonadales</taxon>
        <taxon>Alteromonadaceae</taxon>
        <taxon>Agarivorans</taxon>
    </lineage>
</organism>
<dbReference type="Proteomes" id="UP000014461">
    <property type="component" value="Unassembled WGS sequence"/>
</dbReference>
<dbReference type="RefSeq" id="WP_016401599.1">
    <property type="nucleotide sequence ID" value="NZ_BARX01000011.1"/>
</dbReference>
<accession>R9PT55</accession>